<gene>
    <name evidence="2" type="ORF">Bravens_00078</name>
</gene>
<comment type="caution">
    <text evidence="2">The sequence shown here is derived from an EMBL/GenBank/DDBJ whole genome shotgun (WGS) entry which is preliminary data.</text>
</comment>
<proteinExistence type="predicted"/>
<evidence type="ECO:0000313" key="2">
    <source>
        <dbReference type="EMBL" id="KXZ59608.1"/>
    </source>
</evidence>
<reference evidence="2 3" key="1">
    <citation type="submission" date="2016-01" db="EMBL/GenBank/DDBJ databases">
        <title>Use of Whole Genome Sequencing to ascertain that Brevibacterium massiliense (Roux, Raoult 2009) is a later heterotypic synonym of Brevibacterium ravenspurgense (Mages 2008).</title>
        <authorList>
            <person name="Bernier A.-M."/>
            <person name="Burdz T."/>
            <person name="Huynh C."/>
            <person name="Pachecho A.L."/>
            <person name="Wiebe D."/>
            <person name="Bonner C."/>
            <person name="Bernard K."/>
        </authorList>
    </citation>
    <scope>NUCLEOTIDE SEQUENCE [LARGE SCALE GENOMIC DNA]</scope>
    <source>
        <strain evidence="2 3">CCUG56047</strain>
    </source>
</reference>
<sequence>MNTNANADNSGVSGAKPHAYSAMHSGPGRALTAVYGIFALSASARAGYQFVSHFDRAPLAYGLSAFSAVVYIVATVCLAIANRTAHRIAVVSVLIELVGVIAVGIFSLVKPELFPEATVWSGFGIGYGFVPLVLPILGLLWLIRVDRIAQQYGT</sequence>
<keyword evidence="1" id="KW-0812">Transmembrane</keyword>
<evidence type="ECO:0000313" key="3">
    <source>
        <dbReference type="Proteomes" id="UP000243589"/>
    </source>
</evidence>
<feature type="transmembrane region" description="Helical" evidence="1">
    <location>
        <begin position="60"/>
        <end position="81"/>
    </location>
</feature>
<keyword evidence="1" id="KW-1133">Transmembrane helix</keyword>
<dbReference type="Proteomes" id="UP000243589">
    <property type="component" value="Unassembled WGS sequence"/>
</dbReference>
<dbReference type="AlphaFoldDB" id="A0A150HCS7"/>
<name>A0A150HCS7_9MICO</name>
<keyword evidence="3" id="KW-1185">Reference proteome</keyword>
<accession>A0A150HCS7</accession>
<evidence type="ECO:0000256" key="1">
    <source>
        <dbReference type="SAM" id="Phobius"/>
    </source>
</evidence>
<keyword evidence="1" id="KW-0472">Membrane</keyword>
<feature type="transmembrane region" description="Helical" evidence="1">
    <location>
        <begin position="30"/>
        <end position="48"/>
    </location>
</feature>
<evidence type="ECO:0008006" key="4">
    <source>
        <dbReference type="Google" id="ProtNLM"/>
    </source>
</evidence>
<feature type="transmembrane region" description="Helical" evidence="1">
    <location>
        <begin position="120"/>
        <end position="143"/>
    </location>
</feature>
<protein>
    <recommendedName>
        <fullName evidence="4">Integral membrane protein</fullName>
    </recommendedName>
</protein>
<dbReference type="PATRIC" id="fig|479117.4.peg.76"/>
<dbReference type="EMBL" id="LQQC01000002">
    <property type="protein sequence ID" value="KXZ59608.1"/>
    <property type="molecule type" value="Genomic_DNA"/>
</dbReference>
<organism evidence="2 3">
    <name type="scientific">Brevibacterium ravenspurgense</name>
    <dbReference type="NCBI Taxonomy" id="479117"/>
    <lineage>
        <taxon>Bacteria</taxon>
        <taxon>Bacillati</taxon>
        <taxon>Actinomycetota</taxon>
        <taxon>Actinomycetes</taxon>
        <taxon>Micrococcales</taxon>
        <taxon>Brevibacteriaceae</taxon>
        <taxon>Brevibacterium</taxon>
    </lineage>
</organism>
<feature type="transmembrane region" description="Helical" evidence="1">
    <location>
        <begin position="88"/>
        <end position="108"/>
    </location>
</feature>